<feature type="transmembrane region" description="Helical" evidence="6">
    <location>
        <begin position="227"/>
        <end position="245"/>
    </location>
</feature>
<feature type="transmembrane region" description="Helical" evidence="6">
    <location>
        <begin position="335"/>
        <end position="356"/>
    </location>
</feature>
<dbReference type="EMBL" id="JAXIVS010000023">
    <property type="protein sequence ID" value="MDY7232777.1"/>
    <property type="molecule type" value="Genomic_DNA"/>
</dbReference>
<evidence type="ECO:0000256" key="2">
    <source>
        <dbReference type="ARBA" id="ARBA00022448"/>
    </source>
</evidence>
<sequence length="601" mass="60192">MSLPSEPLSSPVVLAAPPAPVPAMLVPSSGALAPSGEFTLRAMVGGCIIGSLLAVTNVYMGLKTGWWESGSIVAAVLGFSGLSALGRRGGAASTPLEVNLTQTAACAVGAMPAAIGLLGSLPALQMMDISVPSWGVIAFGTALGVLGVLAAYLLRRRLIVEEGLAFPTGVATAEVITAMHKTGRVERPGRAQVLLGSGLVSMGVTWLRDVHAWIPTMSALPFRLAGMPASTFTWGIGWTPMLLAVGMMSGLSMGLSMLLGAVLAWAVTAPALVQGGVIAGDAGYEVFAAWLTWPGVGLMVGAAMASLVLQARSLLGAVRDLRGLGSVGDGAGRWVAGPGLVACALTLVLGSGVFGLPMLHTLLALALVLPLCAVCGRGAGQTDISPVSQMGQLTQVASGTLFPGPAALNVAAGSVVAGAVAQTGVSLWSLKAGQLLGASAPRQLKAQLLGVLVGALVSVPAYLLLVGAYGLGSEALPVPSAHQFRAVAELATQGVSGLPPYAAEAAGLGFSLGVVLTLATRGKLERYMPSAVAMGIGFIMPAHGAVAIAASALLTELVRRVRPSWVEKHAMAVGAGAIAGESVMGMAIGGLVALGFIQRVG</sequence>
<organism evidence="7 8">
    <name type="scientific">Hyalangium rubrum</name>
    <dbReference type="NCBI Taxonomy" id="3103134"/>
    <lineage>
        <taxon>Bacteria</taxon>
        <taxon>Pseudomonadati</taxon>
        <taxon>Myxococcota</taxon>
        <taxon>Myxococcia</taxon>
        <taxon>Myxococcales</taxon>
        <taxon>Cystobacterineae</taxon>
        <taxon>Archangiaceae</taxon>
        <taxon>Hyalangium</taxon>
    </lineage>
</organism>
<keyword evidence="2" id="KW-0813">Transport</keyword>
<dbReference type="InterPro" id="IPR045035">
    <property type="entry name" value="YSL-like"/>
</dbReference>
<dbReference type="InterPro" id="IPR004813">
    <property type="entry name" value="OPT"/>
</dbReference>
<reference evidence="7 8" key="1">
    <citation type="submission" date="2023-12" db="EMBL/GenBank/DDBJ databases">
        <title>the genome sequence of Hyalangium sp. s54d21.</title>
        <authorList>
            <person name="Zhang X."/>
        </authorList>
    </citation>
    <scope>NUCLEOTIDE SEQUENCE [LARGE SCALE GENOMIC DNA]</scope>
    <source>
        <strain evidence="8">s54d21</strain>
    </source>
</reference>
<feature type="transmembrane region" description="Helical" evidence="6">
    <location>
        <begin position="257"/>
        <end position="279"/>
    </location>
</feature>
<gene>
    <name evidence="7" type="ORF">SYV04_40700</name>
</gene>
<proteinExistence type="predicted"/>
<evidence type="ECO:0000256" key="5">
    <source>
        <dbReference type="ARBA" id="ARBA00023136"/>
    </source>
</evidence>
<dbReference type="PANTHER" id="PTHR31645">
    <property type="entry name" value="OLIGOPEPTIDE TRANSPORTER YGL114W-RELATED"/>
    <property type="match status" value="1"/>
</dbReference>
<evidence type="ECO:0000256" key="6">
    <source>
        <dbReference type="SAM" id="Phobius"/>
    </source>
</evidence>
<comment type="caution">
    <text evidence="7">The sequence shown here is derived from an EMBL/GenBank/DDBJ whole genome shotgun (WGS) entry which is preliminary data.</text>
</comment>
<feature type="transmembrane region" description="Helical" evidence="6">
    <location>
        <begin position="501"/>
        <end position="519"/>
    </location>
</feature>
<evidence type="ECO:0000313" key="7">
    <source>
        <dbReference type="EMBL" id="MDY7232777.1"/>
    </source>
</evidence>
<feature type="transmembrane region" description="Helical" evidence="6">
    <location>
        <begin position="531"/>
        <end position="554"/>
    </location>
</feature>
<feature type="transmembrane region" description="Helical" evidence="6">
    <location>
        <begin position="448"/>
        <end position="471"/>
    </location>
</feature>
<feature type="transmembrane region" description="Helical" evidence="6">
    <location>
        <begin position="98"/>
        <end position="121"/>
    </location>
</feature>
<dbReference type="RefSeq" id="WP_321551492.1">
    <property type="nucleotide sequence ID" value="NZ_JAXIVS010000023.1"/>
</dbReference>
<protein>
    <submittedName>
        <fullName evidence="7">OPT family oligopeptide transporter</fullName>
    </submittedName>
</protein>
<evidence type="ECO:0000256" key="1">
    <source>
        <dbReference type="ARBA" id="ARBA00004141"/>
    </source>
</evidence>
<feature type="transmembrane region" description="Helical" evidence="6">
    <location>
        <begin position="133"/>
        <end position="154"/>
    </location>
</feature>
<dbReference type="Pfam" id="PF03169">
    <property type="entry name" value="OPT"/>
    <property type="match status" value="1"/>
</dbReference>
<dbReference type="Proteomes" id="UP001291309">
    <property type="component" value="Unassembled WGS sequence"/>
</dbReference>
<evidence type="ECO:0000256" key="4">
    <source>
        <dbReference type="ARBA" id="ARBA00022989"/>
    </source>
</evidence>
<keyword evidence="4 6" id="KW-1133">Transmembrane helix</keyword>
<accession>A0ABU5HI03</accession>
<feature type="transmembrane region" description="Helical" evidence="6">
    <location>
        <begin position="574"/>
        <end position="597"/>
    </location>
</feature>
<keyword evidence="3 6" id="KW-0812">Transmembrane</keyword>
<feature type="transmembrane region" description="Helical" evidence="6">
    <location>
        <begin position="362"/>
        <end position="380"/>
    </location>
</feature>
<keyword evidence="5 6" id="KW-0472">Membrane</keyword>
<dbReference type="NCBIfam" id="TIGR00728">
    <property type="entry name" value="OPT_sfam"/>
    <property type="match status" value="2"/>
</dbReference>
<dbReference type="PANTHER" id="PTHR31645:SF0">
    <property type="entry name" value="OLIGOPEPTIDE TRANSPORTER YGL114W-RELATED"/>
    <property type="match status" value="1"/>
</dbReference>
<evidence type="ECO:0000313" key="8">
    <source>
        <dbReference type="Proteomes" id="UP001291309"/>
    </source>
</evidence>
<evidence type="ECO:0000256" key="3">
    <source>
        <dbReference type="ARBA" id="ARBA00022692"/>
    </source>
</evidence>
<name>A0ABU5HI03_9BACT</name>
<feature type="transmembrane region" description="Helical" evidence="6">
    <location>
        <begin position="291"/>
        <end position="315"/>
    </location>
</feature>
<comment type="subcellular location">
    <subcellularLocation>
        <location evidence="1">Membrane</location>
        <topology evidence="1">Multi-pass membrane protein</topology>
    </subcellularLocation>
</comment>
<keyword evidence="8" id="KW-1185">Reference proteome</keyword>
<feature type="transmembrane region" description="Helical" evidence="6">
    <location>
        <begin position="66"/>
        <end position="86"/>
    </location>
</feature>